<comment type="caution">
    <text evidence="2">The sequence shown here is derived from an EMBL/GenBank/DDBJ whole genome shotgun (WGS) entry which is preliminary data.</text>
</comment>
<keyword evidence="3" id="KW-1185">Reference proteome</keyword>
<dbReference type="Proteomes" id="UP000031668">
    <property type="component" value="Unassembled WGS sequence"/>
</dbReference>
<reference evidence="2 3" key="1">
    <citation type="journal article" date="2014" name="Genome Biol. Evol.">
        <title>The genome of the myxosporean Thelohanellus kitauei shows adaptations to nutrient acquisition within its fish host.</title>
        <authorList>
            <person name="Yang Y."/>
            <person name="Xiong J."/>
            <person name="Zhou Z."/>
            <person name="Huo F."/>
            <person name="Miao W."/>
            <person name="Ran C."/>
            <person name="Liu Y."/>
            <person name="Zhang J."/>
            <person name="Feng J."/>
            <person name="Wang M."/>
            <person name="Wang M."/>
            <person name="Wang L."/>
            <person name="Yao B."/>
        </authorList>
    </citation>
    <scope>NUCLEOTIDE SEQUENCE [LARGE SCALE GENOMIC DNA]</scope>
    <source>
        <strain evidence="2">Wuqing</strain>
    </source>
</reference>
<name>A0A0C2N7L4_THEKT</name>
<sequence length="179" mass="20494">MAPRYYATLAIIQLLLGQDKIQHNKFTMPLLYDCLKNTHVPKAKRRTKLQLVFFPPNTVSNSKPVDQGIIENLKHHYKKLLLCHMLQAIDEGKEFNLTLLDNLHVARRAWEQVGKSTIRNCFAKAKFIKEEIQTDAKDAELIETWEALAAEEKMHESEEIELSDFLEAADASPLAALSH</sequence>
<evidence type="ECO:0000259" key="1">
    <source>
        <dbReference type="Pfam" id="PF03184"/>
    </source>
</evidence>
<dbReference type="OrthoDB" id="9909311at2759"/>
<dbReference type="AlphaFoldDB" id="A0A0C2N7L4"/>
<dbReference type="InterPro" id="IPR004875">
    <property type="entry name" value="DDE_SF_endonuclease_dom"/>
</dbReference>
<dbReference type="EMBL" id="JWZT01002253">
    <property type="protein sequence ID" value="KII69932.1"/>
    <property type="molecule type" value="Genomic_DNA"/>
</dbReference>
<protein>
    <submittedName>
        <fullName evidence="2">Tigger transposable element-derived protein 4</fullName>
    </submittedName>
</protein>
<evidence type="ECO:0000313" key="2">
    <source>
        <dbReference type="EMBL" id="KII69932.1"/>
    </source>
</evidence>
<dbReference type="GO" id="GO:0003676">
    <property type="term" value="F:nucleic acid binding"/>
    <property type="evidence" value="ECO:0007669"/>
    <property type="project" value="InterPro"/>
</dbReference>
<accession>A0A0C2N7L4</accession>
<organism evidence="2 3">
    <name type="scientific">Thelohanellus kitauei</name>
    <name type="common">Myxosporean</name>
    <dbReference type="NCBI Taxonomy" id="669202"/>
    <lineage>
        <taxon>Eukaryota</taxon>
        <taxon>Metazoa</taxon>
        <taxon>Cnidaria</taxon>
        <taxon>Myxozoa</taxon>
        <taxon>Myxosporea</taxon>
        <taxon>Bivalvulida</taxon>
        <taxon>Platysporina</taxon>
        <taxon>Myxobolidae</taxon>
        <taxon>Thelohanellus</taxon>
    </lineage>
</organism>
<gene>
    <name evidence="2" type="ORF">RF11_15715</name>
</gene>
<dbReference type="Pfam" id="PF03184">
    <property type="entry name" value="DDE_1"/>
    <property type="match status" value="1"/>
</dbReference>
<feature type="domain" description="DDE-1" evidence="1">
    <location>
        <begin position="43"/>
        <end position="122"/>
    </location>
</feature>
<evidence type="ECO:0000313" key="3">
    <source>
        <dbReference type="Proteomes" id="UP000031668"/>
    </source>
</evidence>
<proteinExistence type="predicted"/>